<dbReference type="PANTHER" id="PTHR36306">
    <property type="entry name" value="ALPHA-AMYLASE-RELATED-RELATED"/>
    <property type="match status" value="1"/>
</dbReference>
<dbReference type="eggNOG" id="COG1449">
    <property type="taxonomic scope" value="Bacteria"/>
</dbReference>
<evidence type="ECO:0000313" key="4">
    <source>
        <dbReference type="EMBL" id="EAZ93642.1"/>
    </source>
</evidence>
<gene>
    <name evidence="4" type="ORF">CY0110_17642</name>
</gene>
<sequence>MTQPLISHALGLHMHQPPGNLKLLIDHHESDAELIIRCYERAVRYAQQFKDSGNIHVGFSGILLEQFLDPEIIDRYRKFIDIPAMLESYRTAHNVELIGMGYYHPVFPLIPQEDWKEHLTRGRQIIEEVFGRAPKGFWPPEMAFCMEMIPAIADAGYEYVIVDGVHVQPDNKPVDIYQPYQATYEGSTITIIPRERDVSNAQESGMDAIWFTQEVQHKVKSSPNPEQPRLVTTWSDGENGGWFRQMSEESAFYGHFWSPLINKIKNGEVPIRSVSLSEYIKEHPPTESAFVRTGAWNVGTTSGFDFSQWAGSEQQKEGAETIRQVSQRYWQLSESEAQLSEEDKKTLKDARELILEGETSCFLFWGDDWVPKLYERTEPALTLLNKLQGSLNS</sequence>
<dbReference type="Gene3D" id="3.20.110.20">
    <property type="match status" value="1"/>
</dbReference>
<proteinExistence type="inferred from homology"/>
<dbReference type="PANTHER" id="PTHR36306:SF5">
    <property type="entry name" value="SLR1535 PROTEIN"/>
    <property type="match status" value="1"/>
</dbReference>
<dbReference type="GO" id="GO:0003824">
    <property type="term" value="F:catalytic activity"/>
    <property type="evidence" value="ECO:0007669"/>
    <property type="project" value="InterPro"/>
</dbReference>
<evidence type="ECO:0000313" key="5">
    <source>
        <dbReference type="Proteomes" id="UP000003781"/>
    </source>
</evidence>
<reference evidence="4 5" key="1">
    <citation type="submission" date="2007-03" db="EMBL/GenBank/DDBJ databases">
        <authorList>
            <person name="Stal L."/>
            <person name="Ferriera S."/>
            <person name="Johnson J."/>
            <person name="Kravitz S."/>
            <person name="Beeson K."/>
            <person name="Sutton G."/>
            <person name="Rogers Y.-H."/>
            <person name="Friedman R."/>
            <person name="Frazier M."/>
            <person name="Venter J.C."/>
        </authorList>
    </citation>
    <scope>NUCLEOTIDE SEQUENCE [LARGE SCALE GENOMIC DNA]</scope>
    <source>
        <strain evidence="4 5">CCY0110</strain>
    </source>
</reference>
<comment type="caution">
    <text evidence="4">The sequence shown here is derived from an EMBL/GenBank/DDBJ whole genome shotgun (WGS) entry which is preliminary data.</text>
</comment>
<dbReference type="RefSeq" id="WP_008273154.1">
    <property type="nucleotide sequence ID" value="NZ_AAXW01000002.1"/>
</dbReference>
<dbReference type="InterPro" id="IPR004300">
    <property type="entry name" value="Glyco_hydro_57_N"/>
</dbReference>
<evidence type="ECO:0000259" key="3">
    <source>
        <dbReference type="Pfam" id="PF03065"/>
    </source>
</evidence>
<evidence type="ECO:0000256" key="1">
    <source>
        <dbReference type="ARBA" id="ARBA00006821"/>
    </source>
</evidence>
<dbReference type="InterPro" id="IPR011330">
    <property type="entry name" value="Glyco_hydro/deAcase_b/a-brl"/>
</dbReference>
<organism evidence="4 5">
    <name type="scientific">Crocosphaera chwakensis CCY0110</name>
    <dbReference type="NCBI Taxonomy" id="391612"/>
    <lineage>
        <taxon>Bacteria</taxon>
        <taxon>Bacillati</taxon>
        <taxon>Cyanobacteriota</taxon>
        <taxon>Cyanophyceae</taxon>
        <taxon>Oscillatoriophycideae</taxon>
        <taxon>Chroococcales</taxon>
        <taxon>Aphanothecaceae</taxon>
        <taxon>Crocosphaera</taxon>
        <taxon>Crocosphaera chwakensis</taxon>
    </lineage>
</organism>
<dbReference type="Proteomes" id="UP000003781">
    <property type="component" value="Unassembled WGS sequence"/>
</dbReference>
<protein>
    <recommendedName>
        <fullName evidence="3">Glycoside hydrolase family 57 N-terminal domain-containing protein</fullName>
    </recommendedName>
</protein>
<name>A3IIL0_9CHRO</name>
<accession>A3IIL0</accession>
<feature type="domain" description="Glycoside hydrolase family 57 N-terminal" evidence="3">
    <location>
        <begin position="39"/>
        <end position="287"/>
    </location>
</feature>
<keyword evidence="5" id="KW-1185">Reference proteome</keyword>
<dbReference type="EMBL" id="AAXW01000002">
    <property type="protein sequence ID" value="EAZ93642.1"/>
    <property type="molecule type" value="Genomic_DNA"/>
</dbReference>
<dbReference type="AlphaFoldDB" id="A3IIL0"/>
<dbReference type="InterPro" id="IPR052046">
    <property type="entry name" value="GH57_Enzymes"/>
</dbReference>
<dbReference type="Pfam" id="PF03065">
    <property type="entry name" value="Glyco_hydro_57"/>
    <property type="match status" value="1"/>
</dbReference>
<comment type="similarity">
    <text evidence="1">Belongs to the glycosyl hydrolase 57 family.</text>
</comment>
<dbReference type="OrthoDB" id="9757977at2"/>
<dbReference type="GO" id="GO:0005975">
    <property type="term" value="P:carbohydrate metabolic process"/>
    <property type="evidence" value="ECO:0007669"/>
    <property type="project" value="InterPro"/>
</dbReference>
<evidence type="ECO:0000256" key="2">
    <source>
        <dbReference type="ARBA" id="ARBA00023277"/>
    </source>
</evidence>
<keyword evidence="2" id="KW-0119">Carbohydrate metabolism</keyword>
<dbReference type="SUPFAM" id="SSF88713">
    <property type="entry name" value="Glycoside hydrolase/deacetylase"/>
    <property type="match status" value="1"/>
</dbReference>